<gene>
    <name evidence="1" type="ORF">ISF9_115</name>
</gene>
<proteinExistence type="predicted"/>
<protein>
    <recommendedName>
        <fullName evidence="3">Exonuclease</fullName>
    </recommendedName>
</protein>
<keyword evidence="2" id="KW-1185">Reference proteome</keyword>
<dbReference type="OrthoDB" id="28001at10239"/>
<evidence type="ECO:0000313" key="2">
    <source>
        <dbReference type="Proteomes" id="UP000019700"/>
    </source>
</evidence>
<dbReference type="Proteomes" id="UP000019700">
    <property type="component" value="Genome"/>
</dbReference>
<dbReference type="GeneID" id="18938426"/>
<dbReference type="EMBL" id="KJ173786">
    <property type="protein sequence ID" value="AHL18585.1"/>
    <property type="molecule type" value="Genomic_DNA"/>
</dbReference>
<sequence>MSSEKWSKAPKLALYAGEGFGQGRTYVDPTDRDSRWPSVTTVLKHEDKSHLVQWAATKVAERARDRPDIIMGDPDLILNRLQYAHNDFRDERAEIGTGVHAWFQAQVEGTWDYPELDSEQWAMTERLDEWMEEWQVEVLLVEFTVRGDGYMGTADIYVRCVDPVTGEVRYVIVDIKTSKNLWETHDMQLAALGMGRYILREVSSGSDGAFKRKGRTKAEDSYWERGEMPHWDALAKLHVREDFYDFEFVDYRKIDLLYEKFQAYNRIQDINNRMKEAVK</sequence>
<accession>W8NNQ7</accession>
<evidence type="ECO:0008006" key="3">
    <source>
        <dbReference type="Google" id="ProtNLM"/>
    </source>
</evidence>
<evidence type="ECO:0000313" key="1">
    <source>
        <dbReference type="EMBL" id="AHL18585.1"/>
    </source>
</evidence>
<dbReference type="KEGG" id="vg:18938426"/>
<name>W8NNQ7_9CAUD</name>
<reference evidence="1 2" key="1">
    <citation type="journal article" date="2014" name="Arch. Virol.">
        <title>Complete genome sequence of a novel phage, vB_MoxS-ISF9, infecting methylotrophic Microbacterium: first report of a virulent Microbacterium phage.</title>
        <authorList>
            <person name="Zamani I."/>
            <person name="Bouzari M."/>
            <person name="Emtiazi G."/>
            <person name="Ghasemi S.M."/>
            <person name="Chang H.I."/>
        </authorList>
    </citation>
    <scope>NUCLEOTIDE SEQUENCE [LARGE SCALE GENOMIC DNA]</scope>
</reference>
<dbReference type="RefSeq" id="YP_009021560.1">
    <property type="nucleotide sequence ID" value="NC_023859.1"/>
</dbReference>
<organism evidence="1 2">
    <name type="scientific">Microbacterium phage vB_MoxS-ISF9</name>
    <dbReference type="NCBI Taxonomy" id="1458670"/>
    <lineage>
        <taxon>Viruses</taxon>
        <taxon>Duplodnaviria</taxon>
        <taxon>Heunggongvirae</taxon>
        <taxon>Uroviricota</taxon>
        <taxon>Caudoviricetes</taxon>
        <taxon>Farahnazvirus</taxon>
        <taxon>Farahnazvirus ISF9</taxon>
    </lineage>
</organism>